<dbReference type="InterPro" id="IPR000792">
    <property type="entry name" value="Tscrpt_reg_LuxR_C"/>
</dbReference>
<keyword evidence="1" id="KW-0805">Transcription regulation</keyword>
<dbReference type="InterPro" id="IPR036388">
    <property type="entry name" value="WH-like_DNA-bd_sf"/>
</dbReference>
<keyword evidence="3" id="KW-0804">Transcription</keyword>
<reference evidence="6 7" key="2">
    <citation type="submission" date="2016-10" db="EMBL/GenBank/DDBJ databases">
        <authorList>
            <person name="Varghese N."/>
            <person name="Submissions S."/>
        </authorList>
    </citation>
    <scope>NUCLEOTIDE SEQUENCE [LARGE SCALE GENOMIC DNA]</scope>
    <source>
        <strain evidence="6 7">DSM 24802</strain>
    </source>
</reference>
<dbReference type="PRINTS" id="PR00038">
    <property type="entry name" value="HTHLUXR"/>
</dbReference>
<dbReference type="InterPro" id="IPR036693">
    <property type="entry name" value="TF_LuxR_autoind-bd_dom_sf"/>
</dbReference>
<evidence type="ECO:0000313" key="6">
    <source>
        <dbReference type="EMBL" id="SDX49910.1"/>
    </source>
</evidence>
<accession>A0AAN4UTL9</accession>
<dbReference type="EMBL" id="FNOB01000018">
    <property type="protein sequence ID" value="SDX49910.1"/>
    <property type="molecule type" value="Genomic_DNA"/>
</dbReference>
<evidence type="ECO:0000256" key="3">
    <source>
        <dbReference type="ARBA" id="ARBA00023163"/>
    </source>
</evidence>
<keyword evidence="7" id="KW-1185">Reference proteome</keyword>
<dbReference type="Pfam" id="PF00196">
    <property type="entry name" value="GerE"/>
    <property type="match status" value="1"/>
</dbReference>
<dbReference type="CDD" id="cd06170">
    <property type="entry name" value="LuxR_C_like"/>
    <property type="match status" value="1"/>
</dbReference>
<reference evidence="5" key="3">
    <citation type="submission" date="2023-06" db="EMBL/GenBank/DDBJ databases">
        <authorList>
            <person name="Sun Q."/>
            <person name="Zhou Y."/>
        </authorList>
    </citation>
    <scope>NUCLEOTIDE SEQUENCE</scope>
    <source>
        <strain evidence="5">CGMCC 1.10859</strain>
    </source>
</reference>
<evidence type="ECO:0000256" key="1">
    <source>
        <dbReference type="ARBA" id="ARBA00023015"/>
    </source>
</evidence>
<sequence length="251" mass="27680">MDQLDYINGLLEARCVDEVWALLTELMRGYGFDRLFYIYARANSGSQLGEPGNALVLSNHSKAFLDRFVGDGLYRNAPMVRWANENQGVCNWRCIDQMLESGNVSAAERQVISFSRQHGVVAGLSISFATLALRAKGGIGLVARGGLGHDDVDGIWQSRGPEILALTRVAHLRIISLPHPHARTILSPRQREALEWVAEGKTMLDIATLMGVSVPTIEKHLRLARESLRVDNTAQAVAKATMMNQIFAKEA</sequence>
<dbReference type="EMBL" id="BNAB01000015">
    <property type="protein sequence ID" value="GHE04146.1"/>
    <property type="molecule type" value="Genomic_DNA"/>
</dbReference>
<dbReference type="Proteomes" id="UP000634647">
    <property type="component" value="Unassembled WGS sequence"/>
</dbReference>
<evidence type="ECO:0000313" key="8">
    <source>
        <dbReference type="Proteomes" id="UP000634647"/>
    </source>
</evidence>
<dbReference type="SMART" id="SM00421">
    <property type="entry name" value="HTH_LUXR"/>
    <property type="match status" value="1"/>
</dbReference>
<protein>
    <submittedName>
        <fullName evidence="6">DNA-binding transcriptional regulator, CsgD family</fullName>
    </submittedName>
    <submittedName>
        <fullName evidence="5">LuxR family transcriptional regulator</fullName>
    </submittedName>
</protein>
<dbReference type="SUPFAM" id="SSF46894">
    <property type="entry name" value="C-terminal effector domain of the bipartite response regulators"/>
    <property type="match status" value="1"/>
</dbReference>
<dbReference type="PANTHER" id="PTHR44688">
    <property type="entry name" value="DNA-BINDING TRANSCRIPTIONAL ACTIVATOR DEVR_DOSR"/>
    <property type="match status" value="1"/>
</dbReference>
<feature type="domain" description="HTH luxR-type" evidence="4">
    <location>
        <begin position="179"/>
        <end position="244"/>
    </location>
</feature>
<dbReference type="GO" id="GO:0006355">
    <property type="term" value="P:regulation of DNA-templated transcription"/>
    <property type="evidence" value="ECO:0007669"/>
    <property type="project" value="InterPro"/>
</dbReference>
<dbReference type="AlphaFoldDB" id="A0AAN4UTL9"/>
<dbReference type="SUPFAM" id="SSF75516">
    <property type="entry name" value="Pheromone-binding domain of LuxR-like quorum-sensing transcription factors"/>
    <property type="match status" value="1"/>
</dbReference>
<name>A0AAN4UTL9_9RHOB</name>
<dbReference type="Gene3D" id="1.10.10.10">
    <property type="entry name" value="Winged helix-like DNA-binding domain superfamily/Winged helix DNA-binding domain"/>
    <property type="match status" value="1"/>
</dbReference>
<dbReference type="InterPro" id="IPR016032">
    <property type="entry name" value="Sig_transdc_resp-reg_C-effctor"/>
</dbReference>
<dbReference type="InterPro" id="IPR005143">
    <property type="entry name" value="TF_LuxR_autoind-bd_dom"/>
</dbReference>
<evidence type="ECO:0000313" key="7">
    <source>
        <dbReference type="Proteomes" id="UP000199541"/>
    </source>
</evidence>
<dbReference type="PANTHER" id="PTHR44688:SF16">
    <property type="entry name" value="DNA-BINDING TRANSCRIPTIONAL ACTIVATOR DEVR_DOSR"/>
    <property type="match status" value="1"/>
</dbReference>
<evidence type="ECO:0000256" key="2">
    <source>
        <dbReference type="ARBA" id="ARBA00023125"/>
    </source>
</evidence>
<proteinExistence type="predicted"/>
<organism evidence="5 8">
    <name type="scientific">Allgaiera indica</name>
    <dbReference type="NCBI Taxonomy" id="765699"/>
    <lineage>
        <taxon>Bacteria</taxon>
        <taxon>Pseudomonadati</taxon>
        <taxon>Pseudomonadota</taxon>
        <taxon>Alphaproteobacteria</taxon>
        <taxon>Rhodobacterales</taxon>
        <taxon>Paracoccaceae</taxon>
        <taxon>Allgaiera</taxon>
    </lineage>
</organism>
<dbReference type="GO" id="GO:0003677">
    <property type="term" value="F:DNA binding"/>
    <property type="evidence" value="ECO:0007669"/>
    <property type="project" value="UniProtKB-KW"/>
</dbReference>
<dbReference type="Gene3D" id="3.30.450.80">
    <property type="entry name" value="Transcription factor LuxR-like, autoinducer-binding domain"/>
    <property type="match status" value="1"/>
</dbReference>
<dbReference type="RefSeq" id="WP_035837961.1">
    <property type="nucleotide sequence ID" value="NZ_BNAB01000015.1"/>
</dbReference>
<evidence type="ECO:0000259" key="4">
    <source>
        <dbReference type="PROSITE" id="PS50043"/>
    </source>
</evidence>
<dbReference type="PROSITE" id="PS50043">
    <property type="entry name" value="HTH_LUXR_2"/>
    <property type="match status" value="1"/>
</dbReference>
<gene>
    <name evidence="5" type="ORF">GCM10008024_30080</name>
    <name evidence="6" type="ORF">SAMN05444006_11829</name>
</gene>
<dbReference type="Proteomes" id="UP000199541">
    <property type="component" value="Unassembled WGS sequence"/>
</dbReference>
<comment type="caution">
    <text evidence="5">The sequence shown here is derived from an EMBL/GenBank/DDBJ whole genome shotgun (WGS) entry which is preliminary data.</text>
</comment>
<evidence type="ECO:0000313" key="5">
    <source>
        <dbReference type="EMBL" id="GHE04146.1"/>
    </source>
</evidence>
<keyword evidence="2 6" id="KW-0238">DNA-binding</keyword>
<reference evidence="5" key="1">
    <citation type="journal article" date="2014" name="Int. J. Syst. Evol. Microbiol.">
        <title>Complete genome sequence of Corynebacterium casei LMG S-19264T (=DSM 44701T), isolated from a smear-ripened cheese.</title>
        <authorList>
            <consortium name="US DOE Joint Genome Institute (JGI-PGF)"/>
            <person name="Walter F."/>
            <person name="Albersmeier A."/>
            <person name="Kalinowski J."/>
            <person name="Ruckert C."/>
        </authorList>
    </citation>
    <scope>NUCLEOTIDE SEQUENCE</scope>
    <source>
        <strain evidence="5">CGMCC 1.10859</strain>
    </source>
</reference>
<dbReference type="Pfam" id="PF03472">
    <property type="entry name" value="Autoind_bind"/>
    <property type="match status" value="1"/>
</dbReference>